<dbReference type="InterPro" id="IPR027417">
    <property type="entry name" value="P-loop_NTPase"/>
</dbReference>
<reference evidence="2" key="1">
    <citation type="submission" date="2019-10" db="EMBL/GenBank/DDBJ databases">
        <title>Antimicrobial potential of Antarctic Bacteria.</title>
        <authorList>
            <person name="Benaud N."/>
            <person name="Edwards R.J."/>
            <person name="Ferrari B.C."/>
        </authorList>
    </citation>
    <scope>NUCLEOTIDE SEQUENCE [LARGE SCALE GENOMIC DNA]</scope>
    <source>
        <strain evidence="2">NBSH44</strain>
    </source>
</reference>
<accession>A0A7G7BER3</accession>
<dbReference type="Gene3D" id="3.40.50.300">
    <property type="entry name" value="P-loop containing nucleotide triphosphate hydrolases"/>
    <property type="match status" value="1"/>
</dbReference>
<keyword evidence="2" id="KW-1185">Reference proteome</keyword>
<dbReference type="RefSeq" id="WP_185297395.1">
    <property type="nucleotide sequence ID" value="NZ_CP045702.1"/>
</dbReference>
<organism evidence="1 2">
    <name type="scientific">Streptomyces finlayi</name>
    <dbReference type="NCBI Taxonomy" id="67296"/>
    <lineage>
        <taxon>Bacteria</taxon>
        <taxon>Bacillati</taxon>
        <taxon>Actinomycetota</taxon>
        <taxon>Actinomycetes</taxon>
        <taxon>Kitasatosporales</taxon>
        <taxon>Streptomycetaceae</taxon>
        <taxon>Streptomyces</taxon>
    </lineage>
</organism>
<protein>
    <submittedName>
        <fullName evidence="1">AAA family ATPase</fullName>
    </submittedName>
</protein>
<dbReference type="Proteomes" id="UP000515307">
    <property type="component" value="Chromosome"/>
</dbReference>
<evidence type="ECO:0000313" key="1">
    <source>
        <dbReference type="EMBL" id="QNE73828.1"/>
    </source>
</evidence>
<dbReference type="EMBL" id="CP045702">
    <property type="protein sequence ID" value="QNE73828.1"/>
    <property type="molecule type" value="Genomic_DNA"/>
</dbReference>
<dbReference type="Pfam" id="PF13671">
    <property type="entry name" value="AAA_33"/>
    <property type="match status" value="1"/>
</dbReference>
<name>A0A7G7BER3_9ACTN</name>
<evidence type="ECO:0000313" key="2">
    <source>
        <dbReference type="Proteomes" id="UP000515307"/>
    </source>
</evidence>
<dbReference type="SUPFAM" id="SSF52540">
    <property type="entry name" value="P-loop containing nucleoside triphosphate hydrolases"/>
    <property type="match status" value="1"/>
</dbReference>
<dbReference type="KEGG" id="sfiy:F0344_03725"/>
<sequence>MIIWVNGAFGSGKTTLVAELHRRLPDALVYDPELTGFLLRSIPGVPAGDFQDLALWRRQVADLALGLAGEYGKPVLVPMTLVEPRYADEIFGAFDAAGAAVRHFFLDVPAAELERRLRVRVVNPDDPERDEAVRKWCEAQIPRCAAAVITLRAGTVLLDGCRPTYELADEVLARSLPGN</sequence>
<proteinExistence type="predicted"/>
<dbReference type="AlphaFoldDB" id="A0A7G7BER3"/>
<gene>
    <name evidence="1" type="ORF">F0344_03725</name>
</gene>